<keyword evidence="1" id="KW-0694">RNA-binding</keyword>
<proteinExistence type="predicted"/>
<dbReference type="Gene3D" id="1.10.1710.10">
    <property type="entry name" value="ProQ/FinO domain"/>
    <property type="match status" value="1"/>
</dbReference>
<geneLocation type="plasmid" evidence="5">
    <name>megaPlasmid mpAca1.1</name>
</geneLocation>
<accession>A0A060A3N3</accession>
<evidence type="ECO:0000313" key="5">
    <source>
        <dbReference type="Proteomes" id="UP000005522"/>
    </source>
</evidence>
<organism evidence="4 5">
    <name type="scientific">Acidithiobacillus caldus (strain ATCC 51756 / DSM 8584 / KU)</name>
    <dbReference type="NCBI Taxonomy" id="637389"/>
    <lineage>
        <taxon>Bacteria</taxon>
        <taxon>Pseudomonadati</taxon>
        <taxon>Pseudomonadota</taxon>
        <taxon>Acidithiobacillia</taxon>
        <taxon>Acidithiobacillales</taxon>
        <taxon>Acidithiobacillaceae</taxon>
        <taxon>Acidithiobacillus</taxon>
    </lineage>
</organism>
<dbReference type="InterPro" id="IPR036442">
    <property type="entry name" value="ProQ/FinO_sf"/>
</dbReference>
<dbReference type="SMART" id="SM00945">
    <property type="entry name" value="ProQ"/>
    <property type="match status" value="1"/>
</dbReference>
<gene>
    <name evidence="4" type="ORF">Acaty_m0203</name>
</gene>
<dbReference type="GO" id="GO:0003723">
    <property type="term" value="F:RNA binding"/>
    <property type="evidence" value="ECO:0007669"/>
    <property type="project" value="UniProtKB-KW"/>
</dbReference>
<feature type="compositionally biased region" description="Polar residues" evidence="2">
    <location>
        <begin position="329"/>
        <end position="349"/>
    </location>
</feature>
<dbReference type="KEGG" id="acz:Acaty_m0203"/>
<keyword evidence="4" id="KW-0614">Plasmid</keyword>
<sequence>MAPLLRFATIAVYACVGIYQKSNTIPKKTFGMPGSARIAMAEYRYPEKRTTRNGRGDRSANPGVRDMEKKMGKLEIQHEIPSQFQDTMTLLHTRWPEAFSGFKPLEIGVREKILQELGTEHKDAINAFLRWYTSSLPYCEQVLAREHRVRLDGTPGDVLTTADKRFAHARLYRNAPPKGEKKRNRRLVAPDLSPDLLAKQQRLGDLASRWSAEARKAQAHLPKKRNKVGDLAFVHADKAYRPVLFYRVDRTANGDMVHWITADGAYGRALAKDLYAVPPEKGQSPAASEREPPASPTEASAPEPEKELPTRGAQRFGSVLRLKKKDPETPTTRKTSTAEPSGDSGQTEK</sequence>
<name>A0A060A3N3_ACICK</name>
<feature type="domain" description="ProQ/FinO" evidence="3">
    <location>
        <begin position="82"/>
        <end position="187"/>
    </location>
</feature>
<evidence type="ECO:0000259" key="3">
    <source>
        <dbReference type="SMART" id="SM00945"/>
    </source>
</evidence>
<feature type="region of interest" description="Disordered" evidence="2">
    <location>
        <begin position="278"/>
        <end position="349"/>
    </location>
</feature>
<protein>
    <recommendedName>
        <fullName evidence="3">ProQ/FinO domain-containing protein</fullName>
    </recommendedName>
</protein>
<evidence type="ECO:0000256" key="2">
    <source>
        <dbReference type="SAM" id="MobiDB-lite"/>
    </source>
</evidence>
<dbReference type="HOGENOM" id="CLU_820458_0_0_6"/>
<reference evidence="4 5" key="1">
    <citation type="journal article" date="2009" name="J. Bacteriol.">
        <title>Draft genome sequence of the extremely acidophilic bacterium Acidithiobacillus caldus ATCC 51756 reveals metabolic versatility in the genus Acidithiobacillus.</title>
        <authorList>
            <person name="Valdes J."/>
            <person name="Quatrini R."/>
            <person name="Hallberg K."/>
            <person name="Dopson M."/>
            <person name="Valenzuela P.D."/>
            <person name="Holmes D.S."/>
        </authorList>
    </citation>
    <scope>NUCLEOTIDE SEQUENCE [LARGE SCALE GENOMIC DNA]</scope>
    <source>
        <strain evidence="5">ATCC 51756 / DSM 8584 / KU</strain>
        <plasmid evidence="5">megaPlasmid mpAca1.1</plasmid>
    </source>
</reference>
<evidence type="ECO:0000256" key="1">
    <source>
        <dbReference type="ARBA" id="ARBA00022884"/>
    </source>
</evidence>
<dbReference type="Proteomes" id="UP000005522">
    <property type="component" value="Plasmid megap mpAca1.1"/>
</dbReference>
<dbReference type="InterPro" id="IPR016103">
    <property type="entry name" value="ProQ/FinO"/>
</dbReference>
<evidence type="ECO:0000313" key="4">
    <source>
        <dbReference type="EMBL" id="AIA56776.1"/>
    </source>
</evidence>
<dbReference type="AlphaFoldDB" id="A0A060A3N3"/>
<dbReference type="Pfam" id="PF04352">
    <property type="entry name" value="ProQ"/>
    <property type="match status" value="1"/>
</dbReference>
<dbReference type="SUPFAM" id="SSF48657">
    <property type="entry name" value="FinO-like"/>
    <property type="match status" value="1"/>
</dbReference>
<dbReference type="EMBL" id="CP005987">
    <property type="protein sequence ID" value="AIA56776.1"/>
    <property type="molecule type" value="Genomic_DNA"/>
</dbReference>